<protein>
    <submittedName>
        <fullName evidence="1">Uncharacterized protein</fullName>
    </submittedName>
</protein>
<dbReference type="OrthoDB" id="2506172at2759"/>
<dbReference type="EMBL" id="AJIL01000031">
    <property type="protein sequence ID" value="KNF01190.1"/>
    <property type="molecule type" value="Genomic_DNA"/>
</dbReference>
<proteinExistence type="predicted"/>
<dbReference type="Proteomes" id="UP000054564">
    <property type="component" value="Unassembled WGS sequence"/>
</dbReference>
<dbReference type="AlphaFoldDB" id="A0A0L0VQA5"/>
<reference evidence="2" key="1">
    <citation type="submission" date="2014-03" db="EMBL/GenBank/DDBJ databases">
        <title>The Genome Sequence of Puccinia striiformis f. sp. tritici PST-78.</title>
        <authorList>
            <consortium name="The Broad Institute Genome Sequencing Platform"/>
            <person name="Cuomo C."/>
            <person name="Hulbert S."/>
            <person name="Chen X."/>
            <person name="Walker B."/>
            <person name="Young S.K."/>
            <person name="Zeng Q."/>
            <person name="Gargeya S."/>
            <person name="Fitzgerald M."/>
            <person name="Haas B."/>
            <person name="Abouelleil A."/>
            <person name="Alvarado L."/>
            <person name="Arachchi H.M."/>
            <person name="Berlin A.M."/>
            <person name="Chapman S.B."/>
            <person name="Goldberg J."/>
            <person name="Griggs A."/>
            <person name="Gujja S."/>
            <person name="Hansen M."/>
            <person name="Howarth C."/>
            <person name="Imamovic A."/>
            <person name="Larimer J."/>
            <person name="McCowan C."/>
            <person name="Montmayeur A."/>
            <person name="Murphy C."/>
            <person name="Neiman D."/>
            <person name="Pearson M."/>
            <person name="Priest M."/>
            <person name="Roberts A."/>
            <person name="Saif S."/>
            <person name="Shea T."/>
            <person name="Sisk P."/>
            <person name="Sykes S."/>
            <person name="Wortman J."/>
            <person name="Nusbaum C."/>
            <person name="Birren B."/>
        </authorList>
    </citation>
    <scope>NUCLEOTIDE SEQUENCE [LARGE SCALE GENOMIC DNA]</scope>
    <source>
        <strain evidence="2">race PST-78</strain>
    </source>
</reference>
<sequence length="64" mass="6912">MSSGTAYAINDFSIYLMPKLAAPECPPCQSDSLPSSFGGDEDDVKIVHQEMGSCRGEIEQRVSD</sequence>
<accession>A0A0L0VQA5</accession>
<organism evidence="1 2">
    <name type="scientific">Puccinia striiformis f. sp. tritici PST-78</name>
    <dbReference type="NCBI Taxonomy" id="1165861"/>
    <lineage>
        <taxon>Eukaryota</taxon>
        <taxon>Fungi</taxon>
        <taxon>Dikarya</taxon>
        <taxon>Basidiomycota</taxon>
        <taxon>Pucciniomycotina</taxon>
        <taxon>Pucciniomycetes</taxon>
        <taxon>Pucciniales</taxon>
        <taxon>Pucciniaceae</taxon>
        <taxon>Puccinia</taxon>
    </lineage>
</organism>
<comment type="caution">
    <text evidence="1">The sequence shown here is derived from an EMBL/GenBank/DDBJ whole genome shotgun (WGS) entry which is preliminary data.</text>
</comment>
<evidence type="ECO:0000313" key="2">
    <source>
        <dbReference type="Proteomes" id="UP000054564"/>
    </source>
</evidence>
<gene>
    <name evidence="1" type="ORF">PSTG_05545</name>
</gene>
<keyword evidence="2" id="KW-1185">Reference proteome</keyword>
<name>A0A0L0VQA5_9BASI</name>
<evidence type="ECO:0000313" key="1">
    <source>
        <dbReference type="EMBL" id="KNF01190.1"/>
    </source>
</evidence>